<keyword evidence="2" id="KW-0479">Metal-binding</keyword>
<protein>
    <submittedName>
        <fullName evidence="5">Aldolase/citrate lyase family protein</fullName>
    </submittedName>
</protein>
<keyword evidence="6" id="KW-1185">Reference proteome</keyword>
<dbReference type="EMBL" id="JAPWIJ010000004">
    <property type="protein sequence ID" value="MCZ4518945.1"/>
    <property type="molecule type" value="Genomic_DNA"/>
</dbReference>
<dbReference type="PANTHER" id="PTHR30502">
    <property type="entry name" value="2-KETO-3-DEOXY-L-RHAMNONATE ALDOLASE"/>
    <property type="match status" value="1"/>
</dbReference>
<keyword evidence="3 5" id="KW-0456">Lyase</keyword>
<dbReference type="PANTHER" id="PTHR30502:SF0">
    <property type="entry name" value="PHOSPHOENOLPYRUVATE CARBOXYLASE FAMILY PROTEIN"/>
    <property type="match status" value="1"/>
</dbReference>
<feature type="domain" description="HpcH/HpaI aldolase/citrate lyase" evidence="4">
    <location>
        <begin position="21"/>
        <end position="233"/>
    </location>
</feature>
<evidence type="ECO:0000313" key="5">
    <source>
        <dbReference type="EMBL" id="MCZ4518945.1"/>
    </source>
</evidence>
<dbReference type="Gene3D" id="3.20.20.60">
    <property type="entry name" value="Phosphoenolpyruvate-binding domains"/>
    <property type="match status" value="1"/>
</dbReference>
<evidence type="ECO:0000313" key="6">
    <source>
        <dbReference type="Proteomes" id="UP001081071"/>
    </source>
</evidence>
<evidence type="ECO:0000256" key="2">
    <source>
        <dbReference type="ARBA" id="ARBA00022723"/>
    </source>
</evidence>
<dbReference type="Proteomes" id="UP001081071">
    <property type="component" value="Unassembled WGS sequence"/>
</dbReference>
<name>A0ABT4MFY6_9NOCA</name>
<dbReference type="GO" id="GO:0016829">
    <property type="term" value="F:lyase activity"/>
    <property type="evidence" value="ECO:0007669"/>
    <property type="project" value="UniProtKB-KW"/>
</dbReference>
<proteinExistence type="inferred from homology"/>
<reference evidence="5" key="1">
    <citation type="submission" date="2022-12" db="EMBL/GenBank/DDBJ databases">
        <authorList>
            <person name="Krivoruchko A.V."/>
            <person name="Elkin A."/>
        </authorList>
    </citation>
    <scope>NUCLEOTIDE SEQUENCE</scope>
    <source>
        <strain evidence="5">IEGM 1391</strain>
    </source>
</reference>
<evidence type="ECO:0000259" key="4">
    <source>
        <dbReference type="Pfam" id="PF03328"/>
    </source>
</evidence>
<dbReference type="Pfam" id="PF03328">
    <property type="entry name" value="HpcH_HpaI"/>
    <property type="match status" value="1"/>
</dbReference>
<dbReference type="InterPro" id="IPR050251">
    <property type="entry name" value="HpcH-HpaI_aldolase"/>
</dbReference>
<organism evidence="5 6">
    <name type="scientific">Rhodococcus ruber</name>
    <dbReference type="NCBI Taxonomy" id="1830"/>
    <lineage>
        <taxon>Bacteria</taxon>
        <taxon>Bacillati</taxon>
        <taxon>Actinomycetota</taxon>
        <taxon>Actinomycetes</taxon>
        <taxon>Mycobacteriales</taxon>
        <taxon>Nocardiaceae</taxon>
        <taxon>Rhodococcus</taxon>
    </lineage>
</organism>
<accession>A0ABT4MFY6</accession>
<dbReference type="RefSeq" id="WP_269603876.1">
    <property type="nucleotide sequence ID" value="NZ_JAPWIJ010000004.1"/>
</dbReference>
<dbReference type="InterPro" id="IPR015813">
    <property type="entry name" value="Pyrv/PenolPyrv_kinase-like_dom"/>
</dbReference>
<comment type="caution">
    <text evidence="5">The sequence shown here is derived from an EMBL/GenBank/DDBJ whole genome shotgun (WGS) entry which is preliminary data.</text>
</comment>
<evidence type="ECO:0000256" key="1">
    <source>
        <dbReference type="ARBA" id="ARBA00005568"/>
    </source>
</evidence>
<comment type="similarity">
    <text evidence="1">Belongs to the HpcH/HpaI aldolase family.</text>
</comment>
<dbReference type="SUPFAM" id="SSF51621">
    <property type="entry name" value="Phosphoenolpyruvate/pyruvate domain"/>
    <property type="match status" value="1"/>
</dbReference>
<dbReference type="InterPro" id="IPR005000">
    <property type="entry name" value="Aldolase/citrate-lyase_domain"/>
</dbReference>
<gene>
    <name evidence="5" type="ORF">O4220_10480</name>
</gene>
<sequence length="260" mass="27444">MTLHELRQHIADRPLIGTTILSTAPSVVEIAAMSRFDVLCLDAEHSAISIEQIESLVRAADVHNKPTIVRVPEAGHYIGRVLDLGASGVVVPRLETADEVADVVQRARFAPSGKRGAGPGRGSQYGYSLASSEYTARANASNVVIVQIENAAAVAAIDEIASVPDLDAVVIGPFDLALSMGVAPGGPEHTNAIEKVIEAATDRGIATGAFCFSERDVDFYTRRGSRVLLIGGDLPWISSGVAAEWDMWDRVKSATSATVA</sequence>
<dbReference type="InterPro" id="IPR040442">
    <property type="entry name" value="Pyrv_kinase-like_dom_sf"/>
</dbReference>
<evidence type="ECO:0000256" key="3">
    <source>
        <dbReference type="ARBA" id="ARBA00023239"/>
    </source>
</evidence>